<protein>
    <submittedName>
        <fullName evidence="1">Plasmid mobilization relaxosome protein MobC</fullName>
    </submittedName>
</protein>
<dbReference type="EMBL" id="DVMH01000031">
    <property type="protein sequence ID" value="HIU10815.1"/>
    <property type="molecule type" value="Genomic_DNA"/>
</dbReference>
<evidence type="ECO:0000313" key="2">
    <source>
        <dbReference type="Proteomes" id="UP000824124"/>
    </source>
</evidence>
<accession>A0A9D1KZP5</accession>
<reference evidence="1" key="2">
    <citation type="journal article" date="2021" name="PeerJ">
        <title>Extensive microbial diversity within the chicken gut microbiome revealed by metagenomics and culture.</title>
        <authorList>
            <person name="Gilroy R."/>
            <person name="Ravi A."/>
            <person name="Getino M."/>
            <person name="Pursley I."/>
            <person name="Horton D.L."/>
            <person name="Alikhan N.F."/>
            <person name="Baker D."/>
            <person name="Gharbi K."/>
            <person name="Hall N."/>
            <person name="Watson M."/>
            <person name="Adriaenssens E.M."/>
            <person name="Foster-Nyarko E."/>
            <person name="Jarju S."/>
            <person name="Secka A."/>
            <person name="Antonio M."/>
            <person name="Oren A."/>
            <person name="Chaudhuri R.R."/>
            <person name="La Ragione R."/>
            <person name="Hildebrand F."/>
            <person name="Pallen M.J."/>
        </authorList>
    </citation>
    <scope>NUCLEOTIDE SEQUENCE</scope>
    <source>
        <strain evidence="1">2830</strain>
    </source>
</reference>
<dbReference type="Pfam" id="PF21983">
    <property type="entry name" value="NikA-like"/>
    <property type="match status" value="1"/>
</dbReference>
<dbReference type="Proteomes" id="UP000824124">
    <property type="component" value="Unassembled WGS sequence"/>
</dbReference>
<proteinExistence type="predicted"/>
<dbReference type="InterPro" id="IPR053842">
    <property type="entry name" value="NikA-like"/>
</dbReference>
<gene>
    <name evidence="1" type="primary">mobC</name>
    <name evidence="1" type="ORF">IAB00_06225</name>
</gene>
<comment type="caution">
    <text evidence="1">The sequence shown here is derived from an EMBL/GenBank/DDBJ whole genome shotgun (WGS) entry which is preliminary data.</text>
</comment>
<evidence type="ECO:0000313" key="1">
    <source>
        <dbReference type="EMBL" id="HIU10815.1"/>
    </source>
</evidence>
<dbReference type="AlphaFoldDB" id="A0A9D1KZP5"/>
<name>A0A9D1KZP5_9FIRM</name>
<reference evidence="1" key="1">
    <citation type="submission" date="2020-10" db="EMBL/GenBank/DDBJ databases">
        <authorList>
            <person name="Gilroy R."/>
        </authorList>
    </citation>
    <scope>NUCLEOTIDE SEQUENCE</scope>
    <source>
        <strain evidence="1">2830</strain>
    </source>
</reference>
<organism evidence="1 2">
    <name type="scientific">Candidatus Avidehalobacter gallistercoris</name>
    <dbReference type="NCBI Taxonomy" id="2840694"/>
    <lineage>
        <taxon>Bacteria</taxon>
        <taxon>Bacillati</taxon>
        <taxon>Bacillota</taxon>
        <taxon>Clostridia</taxon>
        <taxon>Eubacteriales</taxon>
        <taxon>Peptococcaceae</taxon>
        <taxon>Peptococcaceae incertae sedis</taxon>
        <taxon>Candidatus Avidehalobacter</taxon>
    </lineage>
</organism>
<sequence>MTEKRKPPIRQRPIQVKFFVDEKELDLIKQKMAQMGTDNMSAYLRKMAIDGYVVNLDMPELRELTSKMKRISNSENQIAKQLNTTGNIYEADIEEIKRNQEEIYEGIKKILLSLSHLK</sequence>